<dbReference type="RefSeq" id="WP_007143881.1">
    <property type="nucleotide sequence ID" value="NZ_AOLZ01000079.1"/>
</dbReference>
<evidence type="ECO:0000259" key="1">
    <source>
        <dbReference type="Pfam" id="PF00107"/>
    </source>
</evidence>
<reference evidence="6 7" key="2">
    <citation type="journal article" date="2014" name="PLoS Genet.">
        <title>Phylogenetically driven sequencing of extremely halophilic archaea reveals strategies for static and dynamic osmo-response.</title>
        <authorList>
            <person name="Becker E.A."/>
            <person name="Seitzer P.M."/>
            <person name="Tritt A."/>
            <person name="Larsen D."/>
            <person name="Krusor M."/>
            <person name="Yao A.I."/>
            <person name="Wu D."/>
            <person name="Madern D."/>
            <person name="Eisen J.A."/>
            <person name="Darling A.E."/>
            <person name="Facciotti M.T."/>
        </authorList>
    </citation>
    <scope>NUCLEOTIDE SEQUENCE [LARGE SCALE GENOMIC DNA]</scope>
    <source>
        <strain evidence="6 7">AJ5</strain>
    </source>
</reference>
<dbReference type="Pfam" id="PF01408">
    <property type="entry name" value="GFO_IDH_MocA"/>
    <property type="match status" value="1"/>
</dbReference>
<dbReference type="PANTHER" id="PTHR43377:SF1">
    <property type="entry name" value="BILIVERDIN REDUCTASE A"/>
    <property type="match status" value="1"/>
</dbReference>
<gene>
    <name evidence="6" type="ORF">C445_21051</name>
    <name evidence="5" type="ORF">CHINAEXTREME_14365</name>
</gene>
<feature type="domain" description="Alcohol dehydrogenase-like N-terminal" evidence="3">
    <location>
        <begin position="85"/>
        <end position="142"/>
    </location>
</feature>
<dbReference type="InterPro" id="IPR013149">
    <property type="entry name" value="ADH-like_C"/>
</dbReference>
<dbReference type="KEGG" id="hlc:CHINAEXTREME14365"/>
<dbReference type="GeneID" id="30922331"/>
<dbReference type="SUPFAM" id="SSF51735">
    <property type="entry name" value="NAD(P)-binding Rossmann-fold domains"/>
    <property type="match status" value="2"/>
</dbReference>
<dbReference type="EMBL" id="CP019285">
    <property type="protein sequence ID" value="APW98885.1"/>
    <property type="molecule type" value="Genomic_DNA"/>
</dbReference>
<evidence type="ECO:0000259" key="3">
    <source>
        <dbReference type="Pfam" id="PF08240"/>
    </source>
</evidence>
<dbReference type="Gene3D" id="3.30.360.10">
    <property type="entry name" value="Dihydrodipicolinate Reductase, domain 2"/>
    <property type="match status" value="1"/>
</dbReference>
<dbReference type="Pfam" id="PF22725">
    <property type="entry name" value="GFO_IDH_MocA_C3"/>
    <property type="match status" value="1"/>
</dbReference>
<sequence>MRQLQQNFDSGELELVEVPDPRVSSNGVLVDTRYSLVSAGTEQMLIDLAKKSLLGKAKERPDLVKQAIEKARRDGLQATYRSVKSRLDKPLPLGYSCSGRVINVGDDVTGLSVGDRVACGGAEYATHAEVNHVPENLCVQVPDSVELRDAAFTTVGAIALQGIRRLDPTPGEKIAVIGLGLVGRLTTQLLSAYGHPVFGIDIDPSKVEEATELTTGAVIGVDDVEQVAEAFSGGPGVDGVIIAAATDSAQPVEMAGDIVRERGRVSVVGDVGMDIPREQYYEKELDFRVSRSYGPGRYDREYEEKGHEYPIGHVRWTENRNMAEFVRLLEEGRVNLDNLVSHTFPFNDALEAYDLILDGGDYTGIVLKYESRHRKQNRRLDLESVSKRPMSGQLSVGMIGAGNFATSTLLPTISKIDDLSITAVASATGISGKTVGEKYDAEYVTTDYEEIIEDESIDLVVVATRHNLHAEIAVKALEAGKDVHVEKPPALDREELQAVVDAEQASCGRLMVGYNRRFSEPARKIKDQLSSRSAPFMAQYRINAGPVPSDHWTIDPEEGGGRIVGEVCHFVDLLQFFSGSDPERVYAVGPNIPNDSPTPQNVQSIIKFQDGSTGTITYTTLGKESEGKESIEIFHQGETFRINDFKTGRLGLGQSKGFETEFQKFADAIQNGLSAPIPIRDIVESSLLTFAIQDSMMTDTPTEIDREL</sequence>
<dbReference type="Gene3D" id="3.40.50.720">
    <property type="entry name" value="NAD(P)-binding Rossmann-like Domain"/>
    <property type="match status" value="2"/>
</dbReference>
<evidence type="ECO:0000259" key="2">
    <source>
        <dbReference type="Pfam" id="PF01408"/>
    </source>
</evidence>
<dbReference type="EMBL" id="AOLZ01000079">
    <property type="protein sequence ID" value="EMA27229.1"/>
    <property type="molecule type" value="Genomic_DNA"/>
</dbReference>
<name>M0L466_NATLA</name>
<feature type="domain" description="GFO/IDH/MocA-like oxidoreductase" evidence="4">
    <location>
        <begin position="539"/>
        <end position="634"/>
    </location>
</feature>
<dbReference type="GO" id="GO:0044281">
    <property type="term" value="P:small molecule metabolic process"/>
    <property type="evidence" value="ECO:0007669"/>
    <property type="project" value="UniProtKB-ARBA"/>
</dbReference>
<dbReference type="Gene3D" id="3.90.180.10">
    <property type="entry name" value="Medium-chain alcohol dehydrogenases, catalytic domain"/>
    <property type="match status" value="1"/>
</dbReference>
<keyword evidence="7" id="KW-1185">Reference proteome</keyword>
<dbReference type="Pfam" id="PF00107">
    <property type="entry name" value="ADH_zinc_N"/>
    <property type="match status" value="1"/>
</dbReference>
<dbReference type="GO" id="GO:0016616">
    <property type="term" value="F:oxidoreductase activity, acting on the CH-OH group of donors, NAD or NADP as acceptor"/>
    <property type="evidence" value="ECO:0007669"/>
    <property type="project" value="UniProtKB-ARBA"/>
</dbReference>
<dbReference type="GO" id="GO:0030554">
    <property type="term" value="F:adenyl nucleotide binding"/>
    <property type="evidence" value="ECO:0007669"/>
    <property type="project" value="UniProtKB-ARBA"/>
</dbReference>
<dbReference type="Proteomes" id="UP000011555">
    <property type="component" value="Unassembled WGS sequence"/>
</dbReference>
<dbReference type="InterPro" id="IPR051450">
    <property type="entry name" value="Gfo/Idh/MocA_Oxidoreductases"/>
</dbReference>
<dbReference type="InterPro" id="IPR055170">
    <property type="entry name" value="GFO_IDH_MocA-like_dom"/>
</dbReference>
<dbReference type="InterPro" id="IPR013154">
    <property type="entry name" value="ADH-like_N"/>
</dbReference>
<evidence type="ECO:0000313" key="7">
    <source>
        <dbReference type="Proteomes" id="UP000011555"/>
    </source>
</evidence>
<dbReference type="InterPro" id="IPR011032">
    <property type="entry name" value="GroES-like_sf"/>
</dbReference>
<dbReference type="STRING" id="358396.CHINAEXTREME_14365"/>
<feature type="domain" description="Alcohol dehydrogenase-like C-terminal" evidence="1">
    <location>
        <begin position="182"/>
        <end position="298"/>
    </location>
</feature>
<proteinExistence type="predicted"/>
<dbReference type="CDD" id="cd08255">
    <property type="entry name" value="2-desacetyl-2-hydroxyethyl_bacteriochlorophyllide_like"/>
    <property type="match status" value="1"/>
</dbReference>
<reference evidence="5" key="3">
    <citation type="submission" date="2017-01" db="EMBL/GenBank/DDBJ databases">
        <authorList>
            <person name="Mah S.A."/>
            <person name="Swanson W.J."/>
            <person name="Moy G.W."/>
            <person name="Vacquier V.D."/>
        </authorList>
    </citation>
    <scope>NUCLEOTIDE SEQUENCE</scope>
    <source>
        <strain evidence="5">AJ5</strain>
    </source>
</reference>
<protein>
    <submittedName>
        <fullName evidence="6">Oxidoreductase</fullName>
    </submittedName>
</protein>
<dbReference type="SUPFAM" id="SSF55347">
    <property type="entry name" value="Glyceraldehyde-3-phosphate dehydrogenase-like, C-terminal domain"/>
    <property type="match status" value="1"/>
</dbReference>
<evidence type="ECO:0000313" key="8">
    <source>
        <dbReference type="Proteomes" id="UP000186547"/>
    </source>
</evidence>
<feature type="domain" description="Gfo/Idh/MocA-like oxidoreductase N-terminal" evidence="2">
    <location>
        <begin position="395"/>
        <end position="514"/>
    </location>
</feature>
<dbReference type="InterPro" id="IPR036291">
    <property type="entry name" value="NAD(P)-bd_dom_sf"/>
</dbReference>
<organism evidence="6 7">
    <name type="scientific">Natronobacterium lacisalsi AJ5</name>
    <dbReference type="NCBI Taxonomy" id="358396"/>
    <lineage>
        <taxon>Archaea</taxon>
        <taxon>Methanobacteriati</taxon>
        <taxon>Methanobacteriota</taxon>
        <taxon>Stenosarchaea group</taxon>
        <taxon>Halobacteria</taxon>
        <taxon>Halobacteriales</taxon>
        <taxon>Natrialbaceae</taxon>
        <taxon>Natronobacterium</taxon>
    </lineage>
</organism>
<reference evidence="5 8" key="1">
    <citation type="journal article" date="2011" name="J. Bacteriol.">
        <title>Genome sequence of Halobiforma lacisalsi AJ5, an extremely halophilic archaeon which harbors a bop gene.</title>
        <authorList>
            <person name="Jiang X."/>
            <person name="Wang S."/>
            <person name="Cheng H."/>
            <person name="Huo Y."/>
            <person name="Zhang X."/>
            <person name="Zhu X."/>
            <person name="Han X."/>
            <person name="Ni P."/>
            <person name="Wu M."/>
        </authorList>
    </citation>
    <scope>NUCLEOTIDE SEQUENCE [LARGE SCALE GENOMIC DNA]</scope>
    <source>
        <strain evidence="5 8">AJ5</strain>
    </source>
</reference>
<dbReference type="InterPro" id="IPR000683">
    <property type="entry name" value="Gfo/Idh/MocA-like_OxRdtase_N"/>
</dbReference>
<evidence type="ECO:0000259" key="4">
    <source>
        <dbReference type="Pfam" id="PF22725"/>
    </source>
</evidence>
<dbReference type="Pfam" id="PF08240">
    <property type="entry name" value="ADH_N"/>
    <property type="match status" value="1"/>
</dbReference>
<evidence type="ECO:0000313" key="6">
    <source>
        <dbReference type="EMBL" id="EMA27229.1"/>
    </source>
</evidence>
<evidence type="ECO:0000313" key="5">
    <source>
        <dbReference type="EMBL" id="APW98885.1"/>
    </source>
</evidence>
<dbReference type="GO" id="GO:0043168">
    <property type="term" value="F:anion binding"/>
    <property type="evidence" value="ECO:0007669"/>
    <property type="project" value="UniProtKB-ARBA"/>
</dbReference>
<dbReference type="Proteomes" id="UP000186547">
    <property type="component" value="Chromosome"/>
</dbReference>
<dbReference type="eggNOG" id="arCOG01621">
    <property type="taxonomic scope" value="Archaea"/>
</dbReference>
<dbReference type="AlphaFoldDB" id="M0L466"/>
<dbReference type="PANTHER" id="PTHR43377">
    <property type="entry name" value="BILIVERDIN REDUCTASE A"/>
    <property type="match status" value="1"/>
</dbReference>
<dbReference type="SUPFAM" id="SSF50129">
    <property type="entry name" value="GroES-like"/>
    <property type="match status" value="1"/>
</dbReference>
<accession>M0L466</accession>
<dbReference type="PATRIC" id="fig|358396.7.peg.4249"/>